<sequence>MRWKFWKESLTEETRQTEFFKPGAVYHTSDKSSLPSNAVRLSPAQLSIMEYEVAKNWKNKREIFSYLYAPQMCGSISAATGLVFTNHLRQSLKLSRYGVGRLSTYASGVFIPFALTGLTYHRFVSQRQNVSDKCQLCAINRGVAIQLLNGFLQPMILTTTACFAVAKAYKTIALPAFWDLRKQSSIVTKIFKSARLQIGAALLLNVGFAVFFTIRQREGYLLIKEEILKRYSIKSSNI</sequence>
<accession>A0A7I8V461</accession>
<keyword evidence="8" id="KW-1185">Reference proteome</keyword>
<gene>
    <name evidence="7" type="ORF">DGYR_LOCUS317</name>
</gene>
<evidence type="ECO:0000256" key="1">
    <source>
        <dbReference type="ARBA" id="ARBA00004225"/>
    </source>
</evidence>
<keyword evidence="3 6" id="KW-1133">Transmembrane helix</keyword>
<dbReference type="PANTHER" id="PTHR16296">
    <property type="entry name" value="UNCHARACTERIZED HYPOTHALAMUS PROTEIN HT007"/>
    <property type="match status" value="1"/>
</dbReference>
<dbReference type="Pfam" id="PF07114">
    <property type="entry name" value="TMEM126"/>
    <property type="match status" value="1"/>
</dbReference>
<keyword evidence="2 6" id="KW-0812">Transmembrane</keyword>
<dbReference type="GO" id="GO:0032981">
    <property type="term" value="P:mitochondrial respiratory chain complex I assembly"/>
    <property type="evidence" value="ECO:0007669"/>
    <property type="project" value="TreeGrafter"/>
</dbReference>
<organism evidence="7 8">
    <name type="scientific">Dimorphilus gyrociliatus</name>
    <dbReference type="NCBI Taxonomy" id="2664684"/>
    <lineage>
        <taxon>Eukaryota</taxon>
        <taxon>Metazoa</taxon>
        <taxon>Spiralia</taxon>
        <taxon>Lophotrochozoa</taxon>
        <taxon>Annelida</taxon>
        <taxon>Polychaeta</taxon>
        <taxon>Polychaeta incertae sedis</taxon>
        <taxon>Dinophilidae</taxon>
        <taxon>Dimorphilus</taxon>
    </lineage>
</organism>
<evidence type="ECO:0000256" key="3">
    <source>
        <dbReference type="ARBA" id="ARBA00022989"/>
    </source>
</evidence>
<evidence type="ECO:0000256" key="6">
    <source>
        <dbReference type="SAM" id="Phobius"/>
    </source>
</evidence>
<evidence type="ECO:0000313" key="8">
    <source>
        <dbReference type="Proteomes" id="UP000549394"/>
    </source>
</evidence>
<comment type="caution">
    <text evidence="7">The sequence shown here is derived from an EMBL/GenBank/DDBJ whole genome shotgun (WGS) entry which is preliminary data.</text>
</comment>
<dbReference type="OrthoDB" id="6234762at2759"/>
<dbReference type="GO" id="GO:0031966">
    <property type="term" value="C:mitochondrial membrane"/>
    <property type="evidence" value="ECO:0007669"/>
    <property type="project" value="UniProtKB-SubCell"/>
</dbReference>
<comment type="subcellular location">
    <subcellularLocation>
        <location evidence="1">Mitochondrion membrane</location>
        <topology evidence="1">Multi-pass membrane protein</topology>
    </subcellularLocation>
</comment>
<evidence type="ECO:0000313" key="7">
    <source>
        <dbReference type="EMBL" id="CAD5110964.1"/>
    </source>
</evidence>
<evidence type="ECO:0000256" key="5">
    <source>
        <dbReference type="ARBA" id="ARBA00023136"/>
    </source>
</evidence>
<evidence type="ECO:0000256" key="2">
    <source>
        <dbReference type="ARBA" id="ARBA00022692"/>
    </source>
</evidence>
<dbReference type="PANTHER" id="PTHR16296:SF2">
    <property type="entry name" value="TRANSMEMBRANE PROTEIN 126A"/>
    <property type="match status" value="1"/>
</dbReference>
<protein>
    <submittedName>
        <fullName evidence="7">DgyrCDS318</fullName>
    </submittedName>
</protein>
<keyword evidence="4" id="KW-0496">Mitochondrion</keyword>
<reference evidence="7 8" key="1">
    <citation type="submission" date="2020-08" db="EMBL/GenBank/DDBJ databases">
        <authorList>
            <person name="Hejnol A."/>
        </authorList>
    </citation>
    <scope>NUCLEOTIDE SEQUENCE [LARGE SCALE GENOMIC DNA]</scope>
</reference>
<dbReference type="Proteomes" id="UP000549394">
    <property type="component" value="Unassembled WGS sequence"/>
</dbReference>
<dbReference type="EMBL" id="CAJFCJ010000001">
    <property type="protein sequence ID" value="CAD5110964.1"/>
    <property type="molecule type" value="Genomic_DNA"/>
</dbReference>
<name>A0A7I8V461_9ANNE</name>
<evidence type="ECO:0000256" key="4">
    <source>
        <dbReference type="ARBA" id="ARBA00023128"/>
    </source>
</evidence>
<feature type="transmembrane region" description="Helical" evidence="6">
    <location>
        <begin position="196"/>
        <end position="214"/>
    </location>
</feature>
<dbReference type="AlphaFoldDB" id="A0A7I8V461"/>
<keyword evidence="5 6" id="KW-0472">Membrane</keyword>
<feature type="transmembrane region" description="Helical" evidence="6">
    <location>
        <begin position="104"/>
        <end position="123"/>
    </location>
</feature>
<dbReference type="InterPro" id="IPR009801">
    <property type="entry name" value="TMEM126"/>
</dbReference>
<feature type="transmembrane region" description="Helical" evidence="6">
    <location>
        <begin position="63"/>
        <end position="84"/>
    </location>
</feature>
<proteinExistence type="predicted"/>